<reference evidence="2" key="1">
    <citation type="submission" date="2018-06" db="EMBL/GenBank/DDBJ databases">
        <authorList>
            <person name="Lum Nde A."/>
            <person name="Hugo C."/>
        </authorList>
    </citation>
    <scope>NUCLEOTIDE SEQUENCE [LARGE SCALE GENOMIC DNA]</scope>
    <source>
        <strain evidence="2">1_F178</strain>
    </source>
</reference>
<accession>A0A3D9C9P9</accession>
<sequence>MKQTFTFIILFSLLGQYLTGQKNMISLDSISNFYNELKTESKKNIELWNKDLYGPILLINPKTRAIFANEADENGILKAAGNVYTGVLPDKINIANTAVDWNGKRWAMIMLPLPQNKYNRVGLLAHESFHRIQPSLGFELSNAENNHLDQKEGRVYLRLELEALKKALKSVSEKELQGHLTNALTFRKYRHNLYNGSNVSENLLELNEGMAEFTGVIIGGRNKTQSEAFLVDGINDFFKNATFVRSFAYYTVPVYGYLLYNKDKNWNKKMTGKTDLTDYFIKAFNITIPDRSNNTVTKISDHYNGRIITEEETKREEKKKKLIAEYKSKLIESPHFEIKFEKMNVSFDPKNIIPIEDKGTVYPTIRVTDKWGILTVENGALMSPNWDKISISNPVRIEGEKISGDGWVLELTEGYNIEKNEANDNFMLVKKKDLQKN</sequence>
<dbReference type="Proteomes" id="UP000256686">
    <property type="component" value="Unassembled WGS sequence"/>
</dbReference>
<gene>
    <name evidence="1" type="ORF">DRF65_10870</name>
</gene>
<evidence type="ECO:0000313" key="1">
    <source>
        <dbReference type="EMBL" id="REC62212.1"/>
    </source>
</evidence>
<keyword evidence="2" id="KW-1185">Reference proteome</keyword>
<evidence type="ECO:0000313" key="2">
    <source>
        <dbReference type="Proteomes" id="UP000256686"/>
    </source>
</evidence>
<protein>
    <submittedName>
        <fullName evidence="1">Uncharacterized protein</fullName>
    </submittedName>
</protein>
<dbReference type="RefSeq" id="WP_115970784.1">
    <property type="nucleotide sequence ID" value="NZ_QNVT01000009.1"/>
</dbReference>
<proteinExistence type="predicted"/>
<dbReference type="AlphaFoldDB" id="A0A3D9C9P9"/>
<organism evidence="1 2">
    <name type="scientific">Chryseobacterium pennae</name>
    <dbReference type="NCBI Taxonomy" id="2258962"/>
    <lineage>
        <taxon>Bacteria</taxon>
        <taxon>Pseudomonadati</taxon>
        <taxon>Bacteroidota</taxon>
        <taxon>Flavobacteriia</taxon>
        <taxon>Flavobacteriales</taxon>
        <taxon>Weeksellaceae</taxon>
        <taxon>Chryseobacterium group</taxon>
        <taxon>Chryseobacterium</taxon>
    </lineage>
</organism>
<comment type="caution">
    <text evidence="1">The sequence shown here is derived from an EMBL/GenBank/DDBJ whole genome shotgun (WGS) entry which is preliminary data.</text>
</comment>
<name>A0A3D9C9P9_9FLAO</name>
<dbReference type="EMBL" id="QNVT01000009">
    <property type="protein sequence ID" value="REC62212.1"/>
    <property type="molecule type" value="Genomic_DNA"/>
</dbReference>